<comment type="similarity">
    <text evidence="7">Belongs to the methyl-accepting chemotaxis (MCP) protein family.</text>
</comment>
<dbReference type="SMART" id="SM00283">
    <property type="entry name" value="MA"/>
    <property type="match status" value="1"/>
</dbReference>
<dbReference type="PROSITE" id="PS50111">
    <property type="entry name" value="CHEMOTAXIS_TRANSDUC_2"/>
    <property type="match status" value="1"/>
</dbReference>
<feature type="region of interest" description="Disordered" evidence="10">
    <location>
        <begin position="347"/>
        <end position="368"/>
    </location>
</feature>
<feature type="domain" description="HAMP" evidence="13">
    <location>
        <begin position="226"/>
        <end position="279"/>
    </location>
</feature>
<dbReference type="eggNOG" id="COG4564">
    <property type="taxonomic scope" value="Bacteria"/>
</dbReference>
<dbReference type="PATRIC" id="fig|1308866.3.peg.622"/>
<comment type="subcellular location">
    <subcellularLocation>
        <location evidence="1">Cell membrane</location>
        <topology evidence="1">Multi-pass membrane protein</topology>
    </subcellularLocation>
</comment>
<keyword evidence="5 11" id="KW-0472">Membrane</keyword>
<dbReference type="EMBL" id="APML01000012">
    <property type="protein sequence ID" value="ENH97900.1"/>
    <property type="molecule type" value="Genomic_DNA"/>
</dbReference>
<feature type="compositionally biased region" description="Low complexity" evidence="10">
    <location>
        <begin position="528"/>
        <end position="559"/>
    </location>
</feature>
<dbReference type="Pfam" id="PF17200">
    <property type="entry name" value="sCache_2"/>
    <property type="match status" value="1"/>
</dbReference>
<dbReference type="OrthoDB" id="9810264at2"/>
<dbReference type="SMART" id="SM00304">
    <property type="entry name" value="HAMP"/>
    <property type="match status" value="1"/>
</dbReference>
<evidence type="ECO:0000256" key="10">
    <source>
        <dbReference type="SAM" id="MobiDB-lite"/>
    </source>
</evidence>
<dbReference type="Proteomes" id="UP000012283">
    <property type="component" value="Unassembled WGS sequence"/>
</dbReference>
<evidence type="ECO:0000256" key="7">
    <source>
        <dbReference type="ARBA" id="ARBA00029447"/>
    </source>
</evidence>
<feature type="compositionally biased region" description="Polar residues" evidence="10">
    <location>
        <begin position="518"/>
        <end position="527"/>
    </location>
</feature>
<dbReference type="STRING" id="1308866.J416_03066"/>
<dbReference type="PROSITE" id="PS50885">
    <property type="entry name" value="HAMP"/>
    <property type="match status" value="1"/>
</dbReference>
<evidence type="ECO:0000256" key="4">
    <source>
        <dbReference type="ARBA" id="ARBA00022989"/>
    </source>
</evidence>
<feature type="transmembrane region" description="Helical" evidence="11">
    <location>
        <begin position="204"/>
        <end position="225"/>
    </location>
</feature>
<dbReference type="GO" id="GO:0007165">
    <property type="term" value="P:signal transduction"/>
    <property type="evidence" value="ECO:0007669"/>
    <property type="project" value="UniProtKB-KW"/>
</dbReference>
<dbReference type="CDD" id="cd11386">
    <property type="entry name" value="MCP_signal"/>
    <property type="match status" value="1"/>
</dbReference>
<evidence type="ECO:0000256" key="9">
    <source>
        <dbReference type="SAM" id="Coils"/>
    </source>
</evidence>
<dbReference type="CDD" id="cd18774">
    <property type="entry name" value="PDC2_HK_sensor"/>
    <property type="match status" value="1"/>
</dbReference>
<dbReference type="CDD" id="cd06225">
    <property type="entry name" value="HAMP"/>
    <property type="match status" value="1"/>
</dbReference>
<dbReference type="PANTHER" id="PTHR32089:SF112">
    <property type="entry name" value="LYSOZYME-LIKE PROTEIN-RELATED"/>
    <property type="match status" value="1"/>
</dbReference>
<feature type="coiled-coil region" evidence="9">
    <location>
        <begin position="253"/>
        <end position="280"/>
    </location>
</feature>
<name>N4WU59_9BACI</name>
<evidence type="ECO:0000256" key="2">
    <source>
        <dbReference type="ARBA" id="ARBA00022475"/>
    </source>
</evidence>
<dbReference type="InterPro" id="IPR003660">
    <property type="entry name" value="HAMP_dom"/>
</dbReference>
<keyword evidence="2" id="KW-1003">Cell membrane</keyword>
<evidence type="ECO:0000256" key="3">
    <source>
        <dbReference type="ARBA" id="ARBA00022692"/>
    </source>
</evidence>
<keyword evidence="6 8" id="KW-0807">Transducer</keyword>
<accession>N4WU59</accession>
<keyword evidence="9" id="KW-0175">Coiled coil</keyword>
<dbReference type="eggNOG" id="COG0840">
    <property type="taxonomic scope" value="Bacteria"/>
</dbReference>
<dbReference type="Gene3D" id="3.30.450.20">
    <property type="entry name" value="PAS domain"/>
    <property type="match status" value="1"/>
</dbReference>
<dbReference type="GO" id="GO:0005886">
    <property type="term" value="C:plasma membrane"/>
    <property type="evidence" value="ECO:0007669"/>
    <property type="project" value="UniProtKB-SubCell"/>
</dbReference>
<dbReference type="Pfam" id="PF00015">
    <property type="entry name" value="MCPsignal"/>
    <property type="match status" value="1"/>
</dbReference>
<dbReference type="RefSeq" id="WP_003464434.1">
    <property type="nucleotide sequence ID" value="NZ_APML01000012.1"/>
</dbReference>
<feature type="domain" description="Methyl-accepting transducer" evidence="12">
    <location>
        <begin position="298"/>
        <end position="548"/>
    </location>
</feature>
<keyword evidence="4 11" id="KW-1133">Transmembrane helix</keyword>
<dbReference type="Gene3D" id="1.10.287.950">
    <property type="entry name" value="Methyl-accepting chemotaxis protein"/>
    <property type="match status" value="1"/>
</dbReference>
<keyword evidence="15" id="KW-1185">Reference proteome</keyword>
<dbReference type="SMART" id="SM01049">
    <property type="entry name" value="Cache_2"/>
    <property type="match status" value="1"/>
</dbReference>
<organism evidence="14 15">
    <name type="scientific">Gracilibacillus halophilus YIM-C55.5</name>
    <dbReference type="NCBI Taxonomy" id="1308866"/>
    <lineage>
        <taxon>Bacteria</taxon>
        <taxon>Bacillati</taxon>
        <taxon>Bacillota</taxon>
        <taxon>Bacilli</taxon>
        <taxon>Bacillales</taxon>
        <taxon>Bacillaceae</taxon>
        <taxon>Gracilibacillus</taxon>
    </lineage>
</organism>
<evidence type="ECO:0000256" key="11">
    <source>
        <dbReference type="SAM" id="Phobius"/>
    </source>
</evidence>
<dbReference type="InterPro" id="IPR004089">
    <property type="entry name" value="MCPsignal_dom"/>
</dbReference>
<protein>
    <submittedName>
        <fullName evidence="14">Methyl-accepting chemotaxis protein</fullName>
    </submittedName>
</protein>
<feature type="region of interest" description="Disordered" evidence="10">
    <location>
        <begin position="518"/>
        <end position="569"/>
    </location>
</feature>
<evidence type="ECO:0000256" key="8">
    <source>
        <dbReference type="PROSITE-ProRule" id="PRU00284"/>
    </source>
</evidence>
<reference evidence="14 15" key="1">
    <citation type="submission" date="2013-03" db="EMBL/GenBank/DDBJ databases">
        <title>Draft genome sequence of Gracibacillus halophilus YIM-C55.5, a moderately halophilic and thermophilic organism from the Xiaochaidamu salt lake.</title>
        <authorList>
            <person name="Sugumar T."/>
            <person name="Polireddy D.R."/>
            <person name="Antony A."/>
            <person name="Madhava Y.R."/>
            <person name="Sivakumar N."/>
        </authorList>
    </citation>
    <scope>NUCLEOTIDE SEQUENCE [LARGE SCALE GENOMIC DNA]</scope>
    <source>
        <strain evidence="14 15">YIM-C55.5</strain>
    </source>
</reference>
<evidence type="ECO:0000256" key="6">
    <source>
        <dbReference type="ARBA" id="ARBA00023224"/>
    </source>
</evidence>
<sequence>MKKLKLRSRSVKTKLVTVTFLLLMVPLVLLGYLTYQQSKDSLNELGKTNLKNSVVMTLEMIDSLNEEVEQGNLELKEAQEQVKEALLGERQNDGTRPINTSIDLGKNGYAYISDQEGLLLAHPNMEGESLWEETDSSGNYFAQEYTEKAMNGGGYTYYDWPLPHNENRVEEKVIYSAYDENWGWVVSASTYLMDFNQPANHIRYMVFIVTSIFIIIGGLITWLFANRMTKGLHHVMQRMRDLSSGKLAQEPLHVKTNDEFETLANEMNTMQNQLHEMVANIDHVSNSLQQQSTGLNKSAHEVKTSSEQVTTTMEELASGAELQANHVSTLSEKMEGFRQIVNETDTKGAEASNESNEVLNKTSDGKELMESSTEQMKKIDSIVKDAVQKVEHLDQQSQEITTLVGVIKDIAEQTNLLALNAAIEAARAGEEGKGFAVVADEVRKLAEQVSNSVTEITNIVNRIQTESSDVSASLKTGYQEVEQGSRQIETTSETFTDIRSAVTNMVEKIQTITKNMNDVSSQTSEMNESIQEIASTSEESAAGIEETSASAEESSTSMEEVSKQANQLTEISDELKQMVDQFELKKQRDDQ</sequence>
<gene>
    <name evidence="14" type="ORF">J416_03066</name>
</gene>
<dbReference type="PANTHER" id="PTHR32089">
    <property type="entry name" value="METHYL-ACCEPTING CHEMOTAXIS PROTEIN MCPB"/>
    <property type="match status" value="1"/>
</dbReference>
<dbReference type="SUPFAM" id="SSF58104">
    <property type="entry name" value="Methyl-accepting chemotaxis protein (MCP) signaling domain"/>
    <property type="match status" value="1"/>
</dbReference>
<evidence type="ECO:0000259" key="12">
    <source>
        <dbReference type="PROSITE" id="PS50111"/>
    </source>
</evidence>
<comment type="caution">
    <text evidence="14">The sequence shown here is derived from an EMBL/GenBank/DDBJ whole genome shotgun (WGS) entry which is preliminary data.</text>
</comment>
<evidence type="ECO:0000313" key="14">
    <source>
        <dbReference type="EMBL" id="ENH97900.1"/>
    </source>
</evidence>
<evidence type="ECO:0000313" key="15">
    <source>
        <dbReference type="Proteomes" id="UP000012283"/>
    </source>
</evidence>
<dbReference type="InterPro" id="IPR033480">
    <property type="entry name" value="sCache_2"/>
</dbReference>
<feature type="compositionally biased region" description="Polar residues" evidence="10">
    <location>
        <begin position="352"/>
        <end position="362"/>
    </location>
</feature>
<keyword evidence="3 11" id="KW-0812">Transmembrane</keyword>
<dbReference type="AlphaFoldDB" id="N4WU59"/>
<evidence type="ECO:0000259" key="13">
    <source>
        <dbReference type="PROSITE" id="PS50885"/>
    </source>
</evidence>
<proteinExistence type="inferred from homology"/>
<evidence type="ECO:0000256" key="1">
    <source>
        <dbReference type="ARBA" id="ARBA00004651"/>
    </source>
</evidence>
<dbReference type="Pfam" id="PF00672">
    <property type="entry name" value="HAMP"/>
    <property type="match status" value="1"/>
</dbReference>
<evidence type="ECO:0000256" key="5">
    <source>
        <dbReference type="ARBA" id="ARBA00023136"/>
    </source>
</evidence>